<evidence type="ECO:0000313" key="6">
    <source>
        <dbReference type="Proteomes" id="UP000064893"/>
    </source>
</evidence>
<dbReference type="SUPFAM" id="SSF46785">
    <property type="entry name" value="Winged helix' DNA-binding domain"/>
    <property type="match status" value="1"/>
</dbReference>
<evidence type="ECO:0000256" key="2">
    <source>
        <dbReference type="ARBA" id="ARBA00023125"/>
    </source>
</evidence>
<dbReference type="InterPro" id="IPR000835">
    <property type="entry name" value="HTH_MarR-typ"/>
</dbReference>
<evidence type="ECO:0000256" key="1">
    <source>
        <dbReference type="ARBA" id="ARBA00023015"/>
    </source>
</evidence>
<dbReference type="Gene3D" id="1.10.10.10">
    <property type="entry name" value="Winged helix-like DNA-binding domain superfamily/Winged helix DNA-binding domain"/>
    <property type="match status" value="1"/>
</dbReference>
<dbReference type="Proteomes" id="UP000064893">
    <property type="component" value="Chromosome"/>
</dbReference>
<keyword evidence="2" id="KW-0238">DNA-binding</keyword>
<evidence type="ECO:0000256" key="3">
    <source>
        <dbReference type="ARBA" id="ARBA00023163"/>
    </source>
</evidence>
<dbReference type="InterPro" id="IPR036388">
    <property type="entry name" value="WH-like_DNA-bd_sf"/>
</dbReference>
<dbReference type="InterPro" id="IPR036390">
    <property type="entry name" value="WH_DNA-bd_sf"/>
</dbReference>
<feature type="domain" description="HTH marR-type" evidence="4">
    <location>
        <begin position="32"/>
        <end position="84"/>
    </location>
</feature>
<dbReference type="STRING" id="1307839.L21SP5_02208"/>
<dbReference type="Pfam" id="PF12802">
    <property type="entry name" value="MarR_2"/>
    <property type="match status" value="1"/>
</dbReference>
<sequence length="155" mass="18422">MDKKERLQLQKDLIETIGRNYEQDGLQPVAARISALLMVMDKEEFTFDEIVDELQVSKSSASVGLKVLQARNMIEYITYPGDRKRYFRIRILDSFHLIDEFRRKISEKKEILSQTISLKEDPNSRNSQFFKSLIKMTDLFLDNYEKLKEQYLKNM</sequence>
<dbReference type="KEGG" id="blq:L21SP5_02208"/>
<dbReference type="AlphaFoldDB" id="A0A0S2I0N1"/>
<evidence type="ECO:0000313" key="5">
    <source>
        <dbReference type="EMBL" id="ALO15841.1"/>
    </source>
</evidence>
<organism evidence="5 6">
    <name type="scientific">Salinivirga cyanobacteriivorans</name>
    <dbReference type="NCBI Taxonomy" id="1307839"/>
    <lineage>
        <taxon>Bacteria</taxon>
        <taxon>Pseudomonadati</taxon>
        <taxon>Bacteroidota</taxon>
        <taxon>Bacteroidia</taxon>
        <taxon>Bacteroidales</taxon>
        <taxon>Salinivirgaceae</taxon>
        <taxon>Salinivirga</taxon>
    </lineage>
</organism>
<reference evidence="5 6" key="1">
    <citation type="submission" date="2015-11" db="EMBL/GenBank/DDBJ databases">
        <title>Description and complete genome sequence of a novel strain predominating in hypersaline microbial mats and representing a new family of the Bacteriodetes phylum.</title>
        <authorList>
            <person name="Spring S."/>
            <person name="Bunk B."/>
            <person name="Sproer C."/>
            <person name="Klenk H.-P."/>
        </authorList>
    </citation>
    <scope>NUCLEOTIDE SEQUENCE [LARGE SCALE GENOMIC DNA]</scope>
    <source>
        <strain evidence="5 6">L21-Spi-D4</strain>
    </source>
</reference>
<gene>
    <name evidence="5" type="ORF">L21SP5_02208</name>
</gene>
<protein>
    <submittedName>
        <fullName evidence="5">MarR family protein</fullName>
    </submittedName>
</protein>
<keyword evidence="6" id="KW-1185">Reference proteome</keyword>
<dbReference type="RefSeq" id="WP_057953266.1">
    <property type="nucleotide sequence ID" value="NZ_CP013118.1"/>
</dbReference>
<keyword evidence="1" id="KW-0805">Transcription regulation</keyword>
<dbReference type="PANTHER" id="PTHR38465">
    <property type="entry name" value="HTH-TYPE TRANSCRIPTIONAL REGULATOR MJ1563-RELATED"/>
    <property type="match status" value="1"/>
</dbReference>
<accession>A0A0S2I0N1</accession>
<dbReference type="InterPro" id="IPR052362">
    <property type="entry name" value="HTH-GbsR_regulator"/>
</dbReference>
<keyword evidence="3" id="KW-0804">Transcription</keyword>
<proteinExistence type="predicted"/>
<dbReference type="GO" id="GO:0003700">
    <property type="term" value="F:DNA-binding transcription factor activity"/>
    <property type="evidence" value="ECO:0007669"/>
    <property type="project" value="InterPro"/>
</dbReference>
<dbReference type="GO" id="GO:0003677">
    <property type="term" value="F:DNA binding"/>
    <property type="evidence" value="ECO:0007669"/>
    <property type="project" value="UniProtKB-KW"/>
</dbReference>
<dbReference type="PANTHER" id="PTHR38465:SF1">
    <property type="entry name" value="HTH-TYPE TRANSCRIPTIONAL REGULATOR MJ1563-RELATED"/>
    <property type="match status" value="1"/>
</dbReference>
<dbReference type="OrthoDB" id="1807857at2"/>
<name>A0A0S2I0N1_9BACT</name>
<evidence type="ECO:0000259" key="4">
    <source>
        <dbReference type="Pfam" id="PF12802"/>
    </source>
</evidence>
<dbReference type="EMBL" id="CP013118">
    <property type="protein sequence ID" value="ALO15841.1"/>
    <property type="molecule type" value="Genomic_DNA"/>
</dbReference>